<dbReference type="InterPro" id="IPR017946">
    <property type="entry name" value="PLC-like_Pdiesterase_TIM-brl"/>
</dbReference>
<dbReference type="EMBL" id="JACJTM010000007">
    <property type="protein sequence ID" value="MBD2684610.1"/>
    <property type="molecule type" value="Genomic_DNA"/>
</dbReference>
<evidence type="ECO:0000313" key="3">
    <source>
        <dbReference type="Proteomes" id="UP000660270"/>
    </source>
</evidence>
<dbReference type="PANTHER" id="PTHR37957">
    <property type="entry name" value="BLR7070 PROTEIN"/>
    <property type="match status" value="1"/>
</dbReference>
<dbReference type="InterPro" id="IPR027372">
    <property type="entry name" value="Phytase-like_dom"/>
</dbReference>
<comment type="caution">
    <text evidence="2">The sequence shown here is derived from an EMBL/GenBank/DDBJ whole genome shotgun (WGS) entry which is preliminary data.</text>
</comment>
<dbReference type="Proteomes" id="UP000660270">
    <property type="component" value="Unassembled WGS sequence"/>
</dbReference>
<dbReference type="InterPro" id="IPR011049">
    <property type="entry name" value="Serralysin-like_metalloprot_C"/>
</dbReference>
<keyword evidence="3" id="KW-1185">Reference proteome</keyword>
<dbReference type="Pfam" id="PF13449">
    <property type="entry name" value="Phytase-like"/>
    <property type="match status" value="2"/>
</dbReference>
<organism evidence="2 3">
    <name type="scientific">Aphanizomenon flos-aquae FACHB-1249</name>
    <dbReference type="NCBI Taxonomy" id="2692889"/>
    <lineage>
        <taxon>Bacteria</taxon>
        <taxon>Bacillati</taxon>
        <taxon>Cyanobacteriota</taxon>
        <taxon>Cyanophyceae</taxon>
        <taxon>Nostocales</taxon>
        <taxon>Aphanizomenonaceae</taxon>
        <taxon>Aphanizomenon</taxon>
    </lineage>
</organism>
<proteinExistence type="predicted"/>
<dbReference type="Pfam" id="PF00353">
    <property type="entry name" value="HemolysinCabind"/>
    <property type="match status" value="2"/>
</dbReference>
<dbReference type="CDD" id="cd08602">
    <property type="entry name" value="GDPD_ScGlpQ1_like"/>
    <property type="match status" value="1"/>
</dbReference>
<dbReference type="SUPFAM" id="SSF51120">
    <property type="entry name" value="beta-Roll"/>
    <property type="match status" value="1"/>
</dbReference>
<reference evidence="2 3" key="1">
    <citation type="journal article" date="2020" name="ISME J.">
        <title>Comparative genomics reveals insights into cyanobacterial evolution and habitat adaptation.</title>
        <authorList>
            <person name="Chen M.Y."/>
            <person name="Teng W.K."/>
            <person name="Zhao L."/>
            <person name="Hu C.X."/>
            <person name="Zhou Y.K."/>
            <person name="Han B.P."/>
            <person name="Song L.R."/>
            <person name="Shu W.S."/>
        </authorList>
    </citation>
    <scope>NUCLEOTIDE SEQUENCE [LARGE SCALE GENOMIC DNA]</scope>
    <source>
        <strain evidence="2 3">FACHB-1249</strain>
    </source>
</reference>
<protein>
    <submittedName>
        <fullName evidence="2">Esterase-like activity of phytase family protein</fullName>
    </submittedName>
</protein>
<accession>A0ABR8IPR4</accession>
<dbReference type="SUPFAM" id="SSF51695">
    <property type="entry name" value="PLC-like phosphodiesterases"/>
    <property type="match status" value="1"/>
</dbReference>
<dbReference type="PRINTS" id="PR00313">
    <property type="entry name" value="CABNDNGRPT"/>
</dbReference>
<dbReference type="RefSeq" id="WP_190384932.1">
    <property type="nucleotide sequence ID" value="NZ_JACJTM010000007.1"/>
</dbReference>
<evidence type="ECO:0000259" key="1">
    <source>
        <dbReference type="PROSITE" id="PS51704"/>
    </source>
</evidence>
<dbReference type="PANTHER" id="PTHR37957:SF1">
    <property type="entry name" value="PHYTASE-LIKE DOMAIN-CONTAINING PROTEIN"/>
    <property type="match status" value="1"/>
</dbReference>
<dbReference type="Gene3D" id="2.160.20.160">
    <property type="match status" value="1"/>
</dbReference>
<dbReference type="PROSITE" id="PS51704">
    <property type="entry name" value="GP_PDE"/>
    <property type="match status" value="1"/>
</dbReference>
<dbReference type="InterPro" id="IPR030395">
    <property type="entry name" value="GP_PDE_dom"/>
</dbReference>
<feature type="domain" description="GP-PDE" evidence="1">
    <location>
        <begin position="1198"/>
        <end position="1570"/>
    </location>
</feature>
<gene>
    <name evidence="2" type="ORF">H6G43_04995</name>
</gene>
<evidence type="ECO:0000313" key="2">
    <source>
        <dbReference type="EMBL" id="MBD2684610.1"/>
    </source>
</evidence>
<dbReference type="Gene3D" id="3.20.20.190">
    <property type="entry name" value="Phosphatidylinositol (PI) phosphodiesterase"/>
    <property type="match status" value="1"/>
</dbReference>
<sequence length="2044" mass="218030">MAIQNGRTTAPSYVNKLPQGAQYALVPLLTVGDEVPLLQGAFGSFTTSATEKFAFTGIPDGLGIYETATGYYVFVSHELGSSTKSDFSTTVTGQITGARVSLFQFDKNWKVIGGKNLIEKAVDSTGTELGKITFTTNGSDIVSLTSTIPGFGRFCSSFLAESGFEGGPIFFAPEESDGNSRGWAVTPDGTAQALDGLGRFSKENVVAASQYRATNSNKTVLLCTEDTGDGELYMFVGNQTPADPNGFKDGDLYVLKVTDYSNETLAEGVKTNATWVKVDRSVVYDTKGTEDRADDVAKATGTDLSTWVNTSGRSTNFRRLEDIAEDPKNPGTFYFVSTGTNNKVDGTTTTVAAEAENPYGKMYRFSLNAADPTGAISNFELVLNGGANTGVSYDNIVIDKNGKIAIQEDTTAFGGNVMAAQNRDAQIWSYDIATDTVKSLFEINQQAAGAAYDIGTGAWESSGIVELPQNGLTGVSGYLFDVQAHGLNNTADPNQPNILNGAHVEGGQLLAAIPQVAEKPVVNGITTDPAYVKVLNGVDYRINALLTVGDEVPLLTGSFGAFTASNTEKFAFTGIPDGLGIYETVDSYYVFVNHELGSTTKTDISSTIPGQITGARASLFQFDKNWRVIGGKNLIEKVVDSQGQEISKITITPDGITQTGNFAFGRFCSSYLATYGFEGGPVYFVPEEFGNGRGWAVATDGTAQALDGFGRFSKENVIATSQYRATNSTKTVLLSLEDTGDGELYMFVGNQTGADPNGFKDGELYVLKVTGYDYETLAEGTKVKATWTKVDRSVIYDTKGTANRADDQPLTDGTALSNWVNDVTRSTNFRRLEDMSEDPNNPGTFYFVTTGNTDKVPGTTTEDNAYGKAYRFSLNAADPTGEISDFELVLTGGANTGISYDNIVVDKNGKLLLQEDTAGRGGEIVNAQQRNGRIWSYDIATDTVKPLFEIDQNAQGTVFNTSFGNWETSGIEETTPNSQLGRSSYLFDVQATISNGLDPNQLNVLNGNHSNGGQLLVASPVPNVELVGFSVLPADTFAPGPNSGNGISANGKTGPFPGQPVQGFSAVQFANSNSFYFQPDNGYGAKNNSSDYLLRIYRVDPSFKGAENGDGSVKILDYIQFSDPNKKVPFTITNEGTSDRLLTGADFDVESFVIDKDGSIWVGEEFGPYLLHFDATGKLLEAPIATPDRFKTLDGTAPDVLGHRGASGYRPEHTLASYQLAIDKGADFIEPDLVVTKDGVLIARHEPALAILNTDGTVNTGNTTTNVATIAKFADRKKTVVLDGTSVIGWFAEDFTLAEIKELKAIERLSFRDQSFNGQFEIPTLTEIITLVKGVEASTGKKIGIYPETKHPTYSLSEATYVGTTTKINRNLGQILIDTLKANNFTDPSRIFIQSFEVSNLKELNDTIMPAAGVNIPLVQLLDAKDIDINGKIIESQPYDFKVSNNTLTYGDLRTSEGLANVAKYADAIGPWKRMIVSVKGTDANSDGKADDVNGDGKVNDADKTTLAPSTLVQDAHKAGLLVHPYTFRNEGQYLAADYKGDPKLEFQQFFQLGVDALFTDFPDTGDTVRDKLVSDPLYNIVRSPQNPDVLAGTAVANLGGSKGFEGGAINASKTKLYMLLEGTVQGDAAGALRINEFDIATRKYTDKKLYYKLESTANSIGDITVINDNEYLVIERDNNQGSAALFKRIYKVDLSKADTNGYVTKEEVVDLLNIKDPNDLNGDGKTTFVFPFQTIESVLVLDKNTILVANDNNYPFSVGRTGVDNNEQILLKLEKPLNLAPGLGQPQAEVVKSATTGSDNITILSSQTLFTGDGVDIVESSAPKATINAGNGDDLVTVSSDSSVFTGEGNDTVNIGASGPAGNTNVDGGNGNDTINVVQSSTSNNVFGAAGDDNLQVVEGSGQFLFGGSGKDTLRSSGNNNRLYGGSGDDTLYANINDYLSGGDGDDVLFAGAGGGNRLTGGIGIDKFYIANATLPTAKNIVTDFTLGTDAIVIGGISTATQFTNLTLSQVGGDTLIKVGNTELASLLGITSSTLTANNFTFA</sequence>
<name>A0ABR8IPR4_APHFL</name>
<dbReference type="InterPro" id="IPR001343">
    <property type="entry name" value="Hemolysn_Ca-bd"/>
</dbReference>
<dbReference type="GeneID" id="78216988"/>
<dbReference type="Pfam" id="PF03009">
    <property type="entry name" value="GDPD"/>
    <property type="match status" value="1"/>
</dbReference>